<organism evidence="10 11">
    <name type="scientific">Compostibacter hankyongensis</name>
    <dbReference type="NCBI Taxonomy" id="1007089"/>
    <lineage>
        <taxon>Bacteria</taxon>
        <taxon>Pseudomonadati</taxon>
        <taxon>Bacteroidota</taxon>
        <taxon>Chitinophagia</taxon>
        <taxon>Chitinophagales</taxon>
        <taxon>Chitinophagaceae</taxon>
        <taxon>Compostibacter</taxon>
    </lineage>
</organism>
<evidence type="ECO:0000256" key="6">
    <source>
        <dbReference type="ARBA" id="ARBA00022842"/>
    </source>
</evidence>
<feature type="binding site" evidence="8">
    <location>
        <position position="90"/>
    </location>
    <ligand>
        <name>Mg(2+)</name>
        <dbReference type="ChEBI" id="CHEBI:18420"/>
    </ligand>
</feature>
<evidence type="ECO:0000256" key="1">
    <source>
        <dbReference type="ARBA" id="ARBA00001946"/>
    </source>
</evidence>
<evidence type="ECO:0000256" key="8">
    <source>
        <dbReference type="HAMAP-Rule" id="MF_00265"/>
    </source>
</evidence>
<dbReference type="EMBL" id="BAABFN010000001">
    <property type="protein sequence ID" value="GAA4299920.1"/>
    <property type="molecule type" value="Genomic_DNA"/>
</dbReference>
<dbReference type="RefSeq" id="WP_344973487.1">
    <property type="nucleotide sequence ID" value="NZ_BAABFN010000001.1"/>
</dbReference>
<gene>
    <name evidence="8" type="primary">vapC</name>
    <name evidence="10" type="ORF">GCM10023143_00520</name>
</gene>
<feature type="binding site" evidence="8">
    <location>
        <position position="8"/>
    </location>
    <ligand>
        <name>Mg(2+)</name>
        <dbReference type="ChEBI" id="CHEBI:18420"/>
    </ligand>
</feature>
<keyword evidence="5 8" id="KW-0378">Hydrolase</keyword>
<accession>A0ABP8FBP9</accession>
<proteinExistence type="inferred from homology"/>
<keyword evidence="8" id="KW-0800">Toxin</keyword>
<protein>
    <recommendedName>
        <fullName evidence="8">Ribonuclease VapC</fullName>
        <shortName evidence="8">RNase VapC</shortName>
        <ecNumber evidence="8">3.1.-.-</ecNumber>
    </recommendedName>
    <alternativeName>
        <fullName evidence="8">Toxin VapC</fullName>
    </alternativeName>
</protein>
<comment type="caution">
    <text evidence="10">The sequence shown here is derived from an EMBL/GenBank/DDBJ whole genome shotgun (WGS) entry which is preliminary data.</text>
</comment>
<comment type="similarity">
    <text evidence="7 8">Belongs to the PINc/VapC protein family.</text>
</comment>
<dbReference type="HAMAP" id="MF_00265">
    <property type="entry name" value="VapC_Nob1"/>
    <property type="match status" value="1"/>
</dbReference>
<keyword evidence="11" id="KW-1185">Reference proteome</keyword>
<feature type="domain" description="PIN" evidence="9">
    <location>
        <begin position="5"/>
        <end position="117"/>
    </location>
</feature>
<evidence type="ECO:0000259" key="9">
    <source>
        <dbReference type="Pfam" id="PF01850"/>
    </source>
</evidence>
<dbReference type="InterPro" id="IPR002716">
    <property type="entry name" value="PIN_dom"/>
</dbReference>
<comment type="cofactor">
    <cofactor evidence="1 8">
        <name>Mg(2+)</name>
        <dbReference type="ChEBI" id="CHEBI:18420"/>
    </cofactor>
</comment>
<keyword evidence="2 8" id="KW-1277">Toxin-antitoxin system</keyword>
<name>A0ABP8FBP9_9BACT</name>
<keyword evidence="6 8" id="KW-0460">Magnesium</keyword>
<evidence type="ECO:0000256" key="7">
    <source>
        <dbReference type="ARBA" id="ARBA00038093"/>
    </source>
</evidence>
<dbReference type="Proteomes" id="UP001501207">
    <property type="component" value="Unassembled WGS sequence"/>
</dbReference>
<dbReference type="InterPro" id="IPR022907">
    <property type="entry name" value="VapC_family"/>
</dbReference>
<dbReference type="SUPFAM" id="SSF88723">
    <property type="entry name" value="PIN domain-like"/>
    <property type="match status" value="1"/>
</dbReference>
<evidence type="ECO:0000256" key="4">
    <source>
        <dbReference type="ARBA" id="ARBA00022723"/>
    </source>
</evidence>
<evidence type="ECO:0000256" key="2">
    <source>
        <dbReference type="ARBA" id="ARBA00022649"/>
    </source>
</evidence>
<comment type="function">
    <text evidence="8">Toxic component of a toxin-antitoxin (TA) system. An RNase.</text>
</comment>
<evidence type="ECO:0000256" key="3">
    <source>
        <dbReference type="ARBA" id="ARBA00022722"/>
    </source>
</evidence>
<dbReference type="InterPro" id="IPR029060">
    <property type="entry name" value="PIN-like_dom_sf"/>
</dbReference>
<sequence length="126" mass="14095">MAQRYLIDTNTVIDYLDNKLPAHAADLIDTGEIALSVITRMELLAWPKATSQQIAVLEDFINVTTVWGLEEPVIIKGIEVRKTYHLKLPDAIIAATALTLNQVLLTRNVSDFKHIAGLSLENPWEM</sequence>
<dbReference type="Pfam" id="PF01850">
    <property type="entry name" value="PIN"/>
    <property type="match status" value="1"/>
</dbReference>
<evidence type="ECO:0000313" key="11">
    <source>
        <dbReference type="Proteomes" id="UP001501207"/>
    </source>
</evidence>
<dbReference type="CDD" id="cd18738">
    <property type="entry name" value="PIN_VapC4-5_FitB-like"/>
    <property type="match status" value="1"/>
</dbReference>
<evidence type="ECO:0000313" key="10">
    <source>
        <dbReference type="EMBL" id="GAA4299920.1"/>
    </source>
</evidence>
<dbReference type="InterPro" id="IPR050556">
    <property type="entry name" value="Type_II_TA_system_RNase"/>
</dbReference>
<reference evidence="11" key="1">
    <citation type="journal article" date="2019" name="Int. J. Syst. Evol. Microbiol.">
        <title>The Global Catalogue of Microorganisms (GCM) 10K type strain sequencing project: providing services to taxonomists for standard genome sequencing and annotation.</title>
        <authorList>
            <consortium name="The Broad Institute Genomics Platform"/>
            <consortium name="The Broad Institute Genome Sequencing Center for Infectious Disease"/>
            <person name="Wu L."/>
            <person name="Ma J."/>
        </authorList>
    </citation>
    <scope>NUCLEOTIDE SEQUENCE [LARGE SCALE GENOMIC DNA]</scope>
    <source>
        <strain evidence="11">JCM 17664</strain>
    </source>
</reference>
<keyword evidence="4 8" id="KW-0479">Metal-binding</keyword>
<dbReference type="EC" id="3.1.-.-" evidence="8"/>
<evidence type="ECO:0000256" key="5">
    <source>
        <dbReference type="ARBA" id="ARBA00022801"/>
    </source>
</evidence>
<keyword evidence="3 8" id="KW-0540">Nuclease</keyword>
<dbReference type="PANTHER" id="PTHR33653:SF1">
    <property type="entry name" value="RIBONUCLEASE VAPC2"/>
    <property type="match status" value="1"/>
</dbReference>
<dbReference type="Gene3D" id="3.40.50.1010">
    <property type="entry name" value="5'-nuclease"/>
    <property type="match status" value="1"/>
</dbReference>
<dbReference type="PANTHER" id="PTHR33653">
    <property type="entry name" value="RIBONUCLEASE VAPC2"/>
    <property type="match status" value="1"/>
</dbReference>